<reference evidence="1" key="1">
    <citation type="submission" date="2018-06" db="EMBL/GenBank/DDBJ databases">
        <authorList>
            <person name="Zhirakovskaya E."/>
        </authorList>
    </citation>
    <scope>NUCLEOTIDE SEQUENCE</scope>
</reference>
<name>A0A3B1B2H1_9ZZZZ</name>
<accession>A0A3B1B2H1</accession>
<evidence type="ECO:0000313" key="1">
    <source>
        <dbReference type="EMBL" id="VAX08321.1"/>
    </source>
</evidence>
<protein>
    <submittedName>
        <fullName evidence="1">Uncharacterized protein</fullName>
    </submittedName>
</protein>
<organism evidence="1">
    <name type="scientific">hydrothermal vent metagenome</name>
    <dbReference type="NCBI Taxonomy" id="652676"/>
    <lineage>
        <taxon>unclassified sequences</taxon>
        <taxon>metagenomes</taxon>
        <taxon>ecological metagenomes</taxon>
    </lineage>
</organism>
<proteinExistence type="predicted"/>
<gene>
    <name evidence="1" type="ORF">MNBD_GAMMA25-524</name>
</gene>
<dbReference type="EMBL" id="UOFY01000027">
    <property type="protein sequence ID" value="VAX08321.1"/>
    <property type="molecule type" value="Genomic_DNA"/>
</dbReference>
<sequence length="610" mass="70844">MATADETALYHFLRTRNDSVAHKLAERLENTSEHELVLIYQEAIPRLEKALWAEEPDQTSLNNYQQIFRELEALIANQKQDNRHHFILFIPVADRPRQLDDCLSSILQLCKLFNYGGKQGQCFKKVSVMVADDSKNVNNITQHKKLVKKFNLQGLSCLYFGQEQQRQQLRNLSDEQKEKLAGVVGHSDVLNFYHKGSPKMRNIISLKLNELQRQYKKVLFYSLDSDQEFQVKLNTRNGDRDLYTINYFYYLDQIFSQTDATIVTGKVVGDPPVSPAVMVVNFLQDIINFLRKMVELDNNRACDFHSAEVQLADDAAYHDMPELFGFKHKQHSCDYRCSLPEPHNNGESFNDFAKKLNSFFYGEHPTRKTYYQYQPALESLSPARTVYPGNYIFNIEGLKHFIPFAPLKLRMNGPVMGRLVKSELKQKFLSANLPMLHKRTVADTGQSEYRPDILQGSEKIDLSGEFERQYFGDVMLFSMEVFTEQGYPETQLEHETVSSIVTQTEKKMQQQYIDKHRLLLQKRDQLSALLQDSEAWWNQHPEYKSARNQFDAFIKNVNTNFDDDSYSYRLIITAAEKKARLKQVVEAILNYPTEKILWEQTLASQTAGAH</sequence>
<dbReference type="AlphaFoldDB" id="A0A3B1B2H1"/>